<keyword evidence="5" id="KW-1133">Transmembrane helix</keyword>
<proteinExistence type="inferred from homology"/>
<dbReference type="Pfam" id="PF00201">
    <property type="entry name" value="UDPGT"/>
    <property type="match status" value="1"/>
</dbReference>
<gene>
    <name evidence="6" type="ORF">KGM_206438</name>
</gene>
<sequence>MLKPIGLELARKGHNVTVITPIRDNNPPSNYHQVLVDDKKIWDILGMERPNIFTMVDMSAEEFHDKILWSGGVAFTELALNSTEVRKFLKADNTFDLVLCEQFFQEAMYALAYKYNAPLALVTTFGSCMRHNIATGNPLQIPNILAEFLDIKNPTSFLGRMRNIYFTLYEFIWWRYWYLEKHENLVKKYLPELSGKVPKLYEIQKNVSLMLINSHYSAEIPAAFLPNIVEIGGVHLTRSNTSLPKDLQKILDDSKYGVVYMSLGSNVKSAELPDSKREAFLKVFSSLNQTVLWKWEDDNLENKPKNLITRQWLPQKEILAHPNVKVFISHGGLIGTQEAIFNGVPLVGVPIYADQYNNLLYAEKAGFGKILQYHEINENHLFQTLSEVLTNDSYMQKAKEVSRRFKDRPMTPLDTAVFWLEYVIRNNGSEFMKNPTRNLNWFSFYMLDVYALFLLIVFLFIMIFYKIVMFIAQMYVDYKVKVTIVKKEQ</sequence>
<comment type="subcellular location">
    <subcellularLocation>
        <location evidence="5">Membrane</location>
        <topology evidence="5">Single-pass membrane protein</topology>
    </subcellularLocation>
</comment>
<dbReference type="AlphaFoldDB" id="A0A212FL56"/>
<dbReference type="InParanoid" id="A0A212FL56"/>
<dbReference type="eggNOG" id="KOG1192">
    <property type="taxonomic scope" value="Eukaryota"/>
</dbReference>
<dbReference type="STRING" id="278856.A0A212FL56"/>
<evidence type="ECO:0000256" key="3">
    <source>
        <dbReference type="ARBA" id="ARBA00022679"/>
    </source>
</evidence>
<dbReference type="PROSITE" id="PS00375">
    <property type="entry name" value="UDPGT"/>
    <property type="match status" value="1"/>
</dbReference>
<keyword evidence="7" id="KW-1185">Reference proteome</keyword>
<dbReference type="KEGG" id="dpl:KGM_206438"/>
<comment type="caution">
    <text evidence="6">The sequence shown here is derived from an EMBL/GenBank/DDBJ whole genome shotgun (WGS) entry which is preliminary data.</text>
</comment>
<dbReference type="InterPro" id="IPR035595">
    <property type="entry name" value="UDP_glycos_trans_CS"/>
</dbReference>
<dbReference type="Proteomes" id="UP000007151">
    <property type="component" value="Unassembled WGS sequence"/>
</dbReference>
<dbReference type="FunFam" id="3.40.50.2000:FF:000050">
    <property type="entry name" value="UDP-glucuronosyltransferase"/>
    <property type="match status" value="1"/>
</dbReference>
<reference evidence="6 7" key="1">
    <citation type="journal article" date="2011" name="Cell">
        <title>The monarch butterfly genome yields insights into long-distance migration.</title>
        <authorList>
            <person name="Zhan S."/>
            <person name="Merlin C."/>
            <person name="Boore J.L."/>
            <person name="Reppert S.M."/>
        </authorList>
    </citation>
    <scope>NUCLEOTIDE SEQUENCE [LARGE SCALE GENOMIC DNA]</scope>
    <source>
        <strain evidence="6">F-2</strain>
    </source>
</reference>
<dbReference type="PANTHER" id="PTHR48043">
    <property type="entry name" value="EG:EG0003.4 PROTEIN-RELATED"/>
    <property type="match status" value="1"/>
</dbReference>
<comment type="catalytic activity">
    <reaction evidence="5">
        <text>glucuronate acceptor + UDP-alpha-D-glucuronate = acceptor beta-D-glucuronoside + UDP + H(+)</text>
        <dbReference type="Rhea" id="RHEA:21032"/>
        <dbReference type="ChEBI" id="CHEBI:15378"/>
        <dbReference type="ChEBI" id="CHEBI:58052"/>
        <dbReference type="ChEBI" id="CHEBI:58223"/>
        <dbReference type="ChEBI" id="CHEBI:132367"/>
        <dbReference type="ChEBI" id="CHEBI:132368"/>
        <dbReference type="EC" id="2.4.1.17"/>
    </reaction>
</comment>
<evidence type="ECO:0000256" key="5">
    <source>
        <dbReference type="RuleBase" id="RU362059"/>
    </source>
</evidence>
<keyword evidence="5" id="KW-0812">Transmembrane</keyword>
<evidence type="ECO:0000256" key="4">
    <source>
        <dbReference type="RuleBase" id="RU003718"/>
    </source>
</evidence>
<evidence type="ECO:0000313" key="6">
    <source>
        <dbReference type="EMBL" id="OWR54430.1"/>
    </source>
</evidence>
<name>A0A212FL56_DANPL</name>
<evidence type="ECO:0000256" key="2">
    <source>
        <dbReference type="ARBA" id="ARBA00022676"/>
    </source>
</evidence>
<dbReference type="PANTHER" id="PTHR48043:SF159">
    <property type="entry name" value="EG:EG0003.4 PROTEIN-RELATED"/>
    <property type="match status" value="1"/>
</dbReference>
<dbReference type="InterPro" id="IPR002213">
    <property type="entry name" value="UDP_glucos_trans"/>
</dbReference>
<dbReference type="GO" id="GO:0016020">
    <property type="term" value="C:membrane"/>
    <property type="evidence" value="ECO:0007669"/>
    <property type="project" value="UniProtKB-SubCell"/>
</dbReference>
<accession>A0A212FL56</accession>
<dbReference type="Gene3D" id="3.40.50.2000">
    <property type="entry name" value="Glycogen Phosphorylase B"/>
    <property type="match status" value="1"/>
</dbReference>
<organism evidence="6 7">
    <name type="scientific">Danaus plexippus plexippus</name>
    <dbReference type="NCBI Taxonomy" id="278856"/>
    <lineage>
        <taxon>Eukaryota</taxon>
        <taxon>Metazoa</taxon>
        <taxon>Ecdysozoa</taxon>
        <taxon>Arthropoda</taxon>
        <taxon>Hexapoda</taxon>
        <taxon>Insecta</taxon>
        <taxon>Pterygota</taxon>
        <taxon>Neoptera</taxon>
        <taxon>Endopterygota</taxon>
        <taxon>Lepidoptera</taxon>
        <taxon>Glossata</taxon>
        <taxon>Ditrysia</taxon>
        <taxon>Papilionoidea</taxon>
        <taxon>Nymphalidae</taxon>
        <taxon>Danainae</taxon>
        <taxon>Danaini</taxon>
        <taxon>Danaina</taxon>
        <taxon>Danaus</taxon>
        <taxon>Danaus</taxon>
    </lineage>
</organism>
<keyword evidence="3 4" id="KW-0808">Transferase</keyword>
<dbReference type="CDD" id="cd03784">
    <property type="entry name" value="GT1_Gtf-like"/>
    <property type="match status" value="1"/>
</dbReference>
<evidence type="ECO:0000256" key="1">
    <source>
        <dbReference type="ARBA" id="ARBA00009995"/>
    </source>
</evidence>
<comment type="similarity">
    <text evidence="1 4">Belongs to the UDP-glycosyltransferase family.</text>
</comment>
<dbReference type="FunCoup" id="A0A212FL56">
    <property type="interactions" value="236"/>
</dbReference>
<dbReference type="EC" id="2.4.1.17" evidence="5"/>
<dbReference type="GO" id="GO:0015020">
    <property type="term" value="F:glucuronosyltransferase activity"/>
    <property type="evidence" value="ECO:0007669"/>
    <property type="project" value="UniProtKB-EC"/>
</dbReference>
<dbReference type="EMBL" id="AGBW02007908">
    <property type="protein sequence ID" value="OWR54430.1"/>
    <property type="molecule type" value="Genomic_DNA"/>
</dbReference>
<dbReference type="InterPro" id="IPR050271">
    <property type="entry name" value="UDP-glycosyltransferase"/>
</dbReference>
<keyword evidence="5" id="KW-0472">Membrane</keyword>
<dbReference type="SUPFAM" id="SSF53756">
    <property type="entry name" value="UDP-Glycosyltransferase/glycogen phosphorylase"/>
    <property type="match status" value="1"/>
</dbReference>
<feature type="transmembrane region" description="Helical" evidence="5">
    <location>
        <begin position="441"/>
        <end position="465"/>
    </location>
</feature>
<protein>
    <recommendedName>
        <fullName evidence="5">UDP-glucuronosyltransferase</fullName>
        <ecNumber evidence="5">2.4.1.17</ecNumber>
    </recommendedName>
</protein>
<evidence type="ECO:0000313" key="7">
    <source>
        <dbReference type="Proteomes" id="UP000007151"/>
    </source>
</evidence>
<keyword evidence="2 4" id="KW-0328">Glycosyltransferase</keyword>